<dbReference type="SUPFAM" id="SSF52540">
    <property type="entry name" value="P-loop containing nucleoside triphosphate hydrolases"/>
    <property type="match status" value="1"/>
</dbReference>
<evidence type="ECO:0000259" key="1">
    <source>
        <dbReference type="Pfam" id="PF13401"/>
    </source>
</evidence>
<evidence type="ECO:0000313" key="3">
    <source>
        <dbReference type="Proteomes" id="UP000638462"/>
    </source>
</evidence>
<gene>
    <name evidence="2" type="ORF">GCM10008027_35170</name>
</gene>
<dbReference type="PANTHER" id="PTHR35894">
    <property type="entry name" value="GENERAL SECRETION PATHWAY PROTEIN A-RELATED"/>
    <property type="match status" value="1"/>
</dbReference>
<comment type="caution">
    <text evidence="2">The sequence shown here is derived from an EMBL/GenBank/DDBJ whole genome shotgun (WGS) entry which is preliminary data.</text>
</comment>
<sequence>MNKPNEHKKKISQKTWKIKLGRMMANRNITYKQLVQWLDLHADVKTSEATLNKIVTKSEFPKREKTREAVKRGLERYAIENGLVTESNVYQIYLDDPHSNAVTTGSQWKHSNKTRRLIIGHEDSINGHIVFETPEAKMLTPRARQHFKVLSDPWDNEIYSIDHVYLGTQQRYVIESIINCAKVGTLMAIVGECGSGKTVMMNFTIEEIRAKHPNIRVIRPARIDKKQIASNTISEAICRELNISKLPRSSEDRDAIIREELTRSCNAGNRHILLIDEGHRLDEETIKQLKVLWELSEGFTKLIGICIIGQTELDKVLNSMNVREFAYRVNKLQVPPLGTELKEYIDHKLKAANLVPEKVIEPAAIEKMQQALRGIRKFGRTTGRPDEMVDMSYPLNVNTLMKNLMNEAADVGEERITAELAEEYVRV</sequence>
<dbReference type="InterPro" id="IPR052026">
    <property type="entry name" value="ExeA_AAA_ATPase_DNA-bind"/>
</dbReference>
<dbReference type="InterPro" id="IPR027417">
    <property type="entry name" value="P-loop_NTPase"/>
</dbReference>
<dbReference type="Pfam" id="PF13401">
    <property type="entry name" value="AAA_22"/>
    <property type="match status" value="1"/>
</dbReference>
<evidence type="ECO:0000313" key="2">
    <source>
        <dbReference type="EMBL" id="GGF07234.1"/>
    </source>
</evidence>
<feature type="domain" description="ORC1/DEAH AAA+ ATPase" evidence="1">
    <location>
        <begin position="185"/>
        <end position="317"/>
    </location>
</feature>
<dbReference type="EMBL" id="BMIT01000017">
    <property type="protein sequence ID" value="GGF07234.1"/>
    <property type="molecule type" value="Genomic_DNA"/>
</dbReference>
<dbReference type="Gene3D" id="3.40.50.300">
    <property type="entry name" value="P-loop containing nucleotide triphosphate hydrolases"/>
    <property type="match status" value="1"/>
</dbReference>
<organism evidence="2 3">
    <name type="scientific">Pseudoalteromonas gelatinilytica</name>
    <dbReference type="NCBI Taxonomy" id="1703256"/>
    <lineage>
        <taxon>Bacteria</taxon>
        <taxon>Pseudomonadati</taxon>
        <taxon>Pseudomonadota</taxon>
        <taxon>Gammaproteobacteria</taxon>
        <taxon>Alteromonadales</taxon>
        <taxon>Pseudoalteromonadaceae</taxon>
        <taxon>Pseudoalteromonas</taxon>
    </lineage>
</organism>
<protein>
    <recommendedName>
        <fullName evidence="1">ORC1/DEAH AAA+ ATPase domain-containing protein</fullName>
    </recommendedName>
</protein>
<keyword evidence="3" id="KW-1185">Reference proteome</keyword>
<dbReference type="PANTHER" id="PTHR35894:SF1">
    <property type="entry name" value="PHOSPHORIBULOKINASE _ URIDINE KINASE FAMILY"/>
    <property type="match status" value="1"/>
</dbReference>
<proteinExistence type="predicted"/>
<accession>A0ABQ1TZ64</accession>
<dbReference type="Proteomes" id="UP000638462">
    <property type="component" value="Unassembled WGS sequence"/>
</dbReference>
<reference evidence="3" key="1">
    <citation type="journal article" date="2019" name="Int. J. Syst. Evol. Microbiol.">
        <title>The Global Catalogue of Microorganisms (GCM) 10K type strain sequencing project: providing services to taxonomists for standard genome sequencing and annotation.</title>
        <authorList>
            <consortium name="The Broad Institute Genomics Platform"/>
            <consortium name="The Broad Institute Genome Sequencing Center for Infectious Disease"/>
            <person name="Wu L."/>
            <person name="Ma J."/>
        </authorList>
    </citation>
    <scope>NUCLEOTIDE SEQUENCE [LARGE SCALE GENOMIC DNA]</scope>
    <source>
        <strain evidence="3">CGMCC 1.15394</strain>
    </source>
</reference>
<dbReference type="RefSeq" id="WP_188730673.1">
    <property type="nucleotide sequence ID" value="NZ_BMIT01000017.1"/>
</dbReference>
<dbReference type="InterPro" id="IPR049945">
    <property type="entry name" value="AAA_22"/>
</dbReference>
<name>A0ABQ1TZ64_9GAMM</name>